<organism evidence="2 3">
    <name type="scientific">Didymella glomerata</name>
    <dbReference type="NCBI Taxonomy" id="749621"/>
    <lineage>
        <taxon>Eukaryota</taxon>
        <taxon>Fungi</taxon>
        <taxon>Dikarya</taxon>
        <taxon>Ascomycota</taxon>
        <taxon>Pezizomycotina</taxon>
        <taxon>Dothideomycetes</taxon>
        <taxon>Pleosporomycetidae</taxon>
        <taxon>Pleosporales</taxon>
        <taxon>Pleosporineae</taxon>
        <taxon>Didymellaceae</taxon>
        <taxon>Didymella</taxon>
    </lineage>
</organism>
<feature type="compositionally biased region" description="Polar residues" evidence="1">
    <location>
        <begin position="117"/>
        <end position="129"/>
    </location>
</feature>
<accession>A0A9W8X5T2</accession>
<protein>
    <recommendedName>
        <fullName evidence="4">BTB domain-containing protein</fullName>
    </recommendedName>
</protein>
<feature type="compositionally biased region" description="Polar residues" evidence="1">
    <location>
        <begin position="74"/>
        <end position="93"/>
    </location>
</feature>
<dbReference type="OrthoDB" id="3794732at2759"/>
<dbReference type="AlphaFoldDB" id="A0A9W8X5T2"/>
<feature type="region of interest" description="Disordered" evidence="1">
    <location>
        <begin position="1"/>
        <end position="36"/>
    </location>
</feature>
<evidence type="ECO:0000313" key="2">
    <source>
        <dbReference type="EMBL" id="KAJ4341017.1"/>
    </source>
</evidence>
<feature type="region of interest" description="Disordered" evidence="1">
    <location>
        <begin position="58"/>
        <end position="133"/>
    </location>
</feature>
<feature type="compositionally biased region" description="Basic residues" evidence="1">
    <location>
        <begin position="7"/>
        <end position="16"/>
    </location>
</feature>
<evidence type="ECO:0008006" key="4">
    <source>
        <dbReference type="Google" id="ProtNLM"/>
    </source>
</evidence>
<sequence>MPDTKDRKSKKNKKKQAMSEPIDLEAGEHVAEPEAPTIAKAIYEKPSNGDAAEVKTAVEATDPPASKLLRDDTVVNTSTSQTGKGSLRGTQKASIPPPPKSETQVQNIDDAIETTDDYSSQLNSTNPTTVPDIVITQHDISDVLTQEERGESAVVTAGSTSPPEVNPEISKNEGEDSSVRYGDFGLEFAASKTTGVHTTKVRKQQGPATDAVNISKVSDTSSNPTKVEITSRNTTNDFLQAGSAAKKAKDIVDTDKSKVDVSKGVFKAKLHLVRLVSQISVAPQPPKTKTETVKAVTKQKLRLCPLISAWSIEPSKGPVAEQSAQRKVSSNQQQQKAMKISQLPALPPFDHKSFSRFDNIRRPTDKDFGSLIELQTNDGTFSHVHVGVLRQIPCFKKFVDQNVHRLVDSTHTHKLEWSADADFDGVSTTYIHWLYNSNLPTSVIDTRNERKVGDVLLRLAEEYTIGSRVGDSCYMNYIMDAFITLQVLTRWLAFCPIVGMVYENAAGFSMMRQLLADLYAFILVDEAATFDFARLEEMPKEFVVDVLESMVTLKPNEIGKWYWYLKDTGKTYHV</sequence>
<proteinExistence type="predicted"/>
<gene>
    <name evidence="2" type="ORF">N0V87_002056</name>
</gene>
<keyword evidence="3" id="KW-1185">Reference proteome</keyword>
<dbReference type="EMBL" id="JAPEUV010000013">
    <property type="protein sequence ID" value="KAJ4341017.1"/>
    <property type="molecule type" value="Genomic_DNA"/>
</dbReference>
<reference evidence="2" key="1">
    <citation type="submission" date="2022-10" db="EMBL/GenBank/DDBJ databases">
        <title>Tapping the CABI collections for fungal endophytes: first genome assemblies for Collariella, Neodidymelliopsis, Ascochyta clinopodiicola, Didymella pomorum, Didymosphaeria variabile, Neocosmospora piperis and Neocucurbitaria cava.</title>
        <authorList>
            <person name="Hill R."/>
        </authorList>
    </citation>
    <scope>NUCLEOTIDE SEQUENCE</scope>
    <source>
        <strain evidence="2">IMI 360193</strain>
    </source>
</reference>
<evidence type="ECO:0000313" key="3">
    <source>
        <dbReference type="Proteomes" id="UP001140562"/>
    </source>
</evidence>
<name>A0A9W8X5T2_9PLEO</name>
<comment type="caution">
    <text evidence="2">The sequence shown here is derived from an EMBL/GenBank/DDBJ whole genome shotgun (WGS) entry which is preliminary data.</text>
</comment>
<feature type="region of interest" description="Disordered" evidence="1">
    <location>
        <begin position="146"/>
        <end position="178"/>
    </location>
</feature>
<dbReference type="Proteomes" id="UP001140562">
    <property type="component" value="Unassembled WGS sequence"/>
</dbReference>
<evidence type="ECO:0000256" key="1">
    <source>
        <dbReference type="SAM" id="MobiDB-lite"/>
    </source>
</evidence>